<gene>
    <name evidence="2" type="ORF">chiPu_0021807</name>
</gene>
<reference evidence="2 3" key="1">
    <citation type="journal article" date="2018" name="Nat. Ecol. Evol.">
        <title>Shark genomes provide insights into elasmobranch evolution and the origin of vertebrates.</title>
        <authorList>
            <person name="Hara Y"/>
            <person name="Yamaguchi K"/>
            <person name="Onimaru K"/>
            <person name="Kadota M"/>
            <person name="Koyanagi M"/>
            <person name="Keeley SD"/>
            <person name="Tatsumi K"/>
            <person name="Tanaka K"/>
            <person name="Motone F"/>
            <person name="Kageyama Y"/>
            <person name="Nozu R"/>
            <person name="Adachi N"/>
            <person name="Nishimura O"/>
            <person name="Nakagawa R"/>
            <person name="Tanegashima C"/>
            <person name="Kiyatake I"/>
            <person name="Matsumoto R"/>
            <person name="Murakumo K"/>
            <person name="Nishida K"/>
            <person name="Terakita A"/>
            <person name="Kuratani S"/>
            <person name="Sato K"/>
            <person name="Hyodo S Kuraku.S."/>
        </authorList>
    </citation>
    <scope>NUCLEOTIDE SEQUENCE [LARGE SCALE GENOMIC DNA]</scope>
</reference>
<dbReference type="EMBL" id="BEZZ01004879">
    <property type="protein sequence ID" value="GCC19324.1"/>
    <property type="molecule type" value="Genomic_DNA"/>
</dbReference>
<dbReference type="Proteomes" id="UP000287033">
    <property type="component" value="Unassembled WGS sequence"/>
</dbReference>
<dbReference type="AlphaFoldDB" id="A0A401RML6"/>
<accession>A0A401RML6</accession>
<name>A0A401RML6_CHIPU</name>
<keyword evidence="3" id="KW-1185">Reference proteome</keyword>
<feature type="compositionally biased region" description="Polar residues" evidence="1">
    <location>
        <begin position="91"/>
        <end position="106"/>
    </location>
</feature>
<evidence type="ECO:0000313" key="2">
    <source>
        <dbReference type="EMBL" id="GCC19324.1"/>
    </source>
</evidence>
<evidence type="ECO:0000256" key="1">
    <source>
        <dbReference type="SAM" id="MobiDB-lite"/>
    </source>
</evidence>
<feature type="region of interest" description="Disordered" evidence="1">
    <location>
        <begin position="85"/>
        <end position="106"/>
    </location>
</feature>
<comment type="caution">
    <text evidence="2">The sequence shown here is derived from an EMBL/GenBank/DDBJ whole genome shotgun (WGS) entry which is preliminary data.</text>
</comment>
<evidence type="ECO:0000313" key="3">
    <source>
        <dbReference type="Proteomes" id="UP000287033"/>
    </source>
</evidence>
<organism evidence="2 3">
    <name type="scientific">Chiloscyllium punctatum</name>
    <name type="common">Brownbanded bambooshark</name>
    <name type="synonym">Hemiscyllium punctatum</name>
    <dbReference type="NCBI Taxonomy" id="137246"/>
    <lineage>
        <taxon>Eukaryota</taxon>
        <taxon>Metazoa</taxon>
        <taxon>Chordata</taxon>
        <taxon>Craniata</taxon>
        <taxon>Vertebrata</taxon>
        <taxon>Chondrichthyes</taxon>
        <taxon>Elasmobranchii</taxon>
        <taxon>Galeomorphii</taxon>
        <taxon>Galeoidea</taxon>
        <taxon>Orectolobiformes</taxon>
        <taxon>Hemiscylliidae</taxon>
        <taxon>Chiloscyllium</taxon>
    </lineage>
</organism>
<sequence length="136" mass="15148">MTAPVRNPPLVNRRMRSLGPFAGQRLFLSVGEEWRRRLKEQEQDPLEKLSSIIIVSQQLQAITGVSSCDVTVRLEAPGTVYQRNLPVGQGSPASGSTEMVNPYQSTWGTHRHIPQPRGKLPVLLLKVQEPSDRNSP</sequence>
<proteinExistence type="predicted"/>
<protein>
    <submittedName>
        <fullName evidence="2">Uncharacterized protein</fullName>
    </submittedName>
</protein>
<feature type="non-terminal residue" evidence="2">
    <location>
        <position position="136"/>
    </location>
</feature>